<organism evidence="1 2">
    <name type="scientific">Jaapia argillacea MUCL 33604</name>
    <dbReference type="NCBI Taxonomy" id="933084"/>
    <lineage>
        <taxon>Eukaryota</taxon>
        <taxon>Fungi</taxon>
        <taxon>Dikarya</taxon>
        <taxon>Basidiomycota</taxon>
        <taxon>Agaricomycotina</taxon>
        <taxon>Agaricomycetes</taxon>
        <taxon>Agaricomycetidae</taxon>
        <taxon>Jaapiales</taxon>
        <taxon>Jaapiaceae</taxon>
        <taxon>Jaapia</taxon>
    </lineage>
</organism>
<protein>
    <submittedName>
        <fullName evidence="1">Uncharacterized protein</fullName>
    </submittedName>
</protein>
<dbReference type="Proteomes" id="UP000027265">
    <property type="component" value="Unassembled WGS sequence"/>
</dbReference>
<dbReference type="AlphaFoldDB" id="A0A067PBR1"/>
<sequence>MPCTPHSYHSYIWPYFLIWGLDRFVRILRMTFFALSSKFRHSSTLAESSVSLLPPHLMGLQIPRLSGFHWFPGRSAYLVLPGISTLPFDALPFWIASIDSSSYAPKVRSGRGGDGDEKRSIMWMG</sequence>
<dbReference type="OrthoDB" id="4494341at2759"/>
<proteinExistence type="predicted"/>
<dbReference type="EMBL" id="KL197750">
    <property type="protein sequence ID" value="KDQ51285.1"/>
    <property type="molecule type" value="Genomic_DNA"/>
</dbReference>
<dbReference type="STRING" id="933084.A0A067PBR1"/>
<evidence type="ECO:0000313" key="1">
    <source>
        <dbReference type="EMBL" id="KDQ51285.1"/>
    </source>
</evidence>
<dbReference type="HOGENOM" id="CLU_1992954_0_0_1"/>
<name>A0A067PBR1_9AGAM</name>
<keyword evidence="2" id="KW-1185">Reference proteome</keyword>
<reference evidence="2" key="1">
    <citation type="journal article" date="2014" name="Proc. Natl. Acad. Sci. U.S.A.">
        <title>Extensive sampling of basidiomycete genomes demonstrates inadequacy of the white-rot/brown-rot paradigm for wood decay fungi.</title>
        <authorList>
            <person name="Riley R."/>
            <person name="Salamov A.A."/>
            <person name="Brown D.W."/>
            <person name="Nagy L.G."/>
            <person name="Floudas D."/>
            <person name="Held B.W."/>
            <person name="Levasseur A."/>
            <person name="Lombard V."/>
            <person name="Morin E."/>
            <person name="Otillar R."/>
            <person name="Lindquist E.A."/>
            <person name="Sun H."/>
            <person name="LaButti K.M."/>
            <person name="Schmutz J."/>
            <person name="Jabbour D."/>
            <person name="Luo H."/>
            <person name="Baker S.E."/>
            <person name="Pisabarro A.G."/>
            <person name="Walton J.D."/>
            <person name="Blanchette R.A."/>
            <person name="Henrissat B."/>
            <person name="Martin F."/>
            <person name="Cullen D."/>
            <person name="Hibbett D.S."/>
            <person name="Grigoriev I.V."/>
        </authorList>
    </citation>
    <scope>NUCLEOTIDE SEQUENCE [LARGE SCALE GENOMIC DNA]</scope>
    <source>
        <strain evidence="2">MUCL 33604</strain>
    </source>
</reference>
<evidence type="ECO:0000313" key="2">
    <source>
        <dbReference type="Proteomes" id="UP000027265"/>
    </source>
</evidence>
<accession>A0A067PBR1</accession>
<dbReference type="InParanoid" id="A0A067PBR1"/>
<gene>
    <name evidence="1" type="ORF">JAAARDRAFT_41346</name>
</gene>